<sequence length="399" mass="46237">MQSNLNDSFNSLKSYCEKENFAGWDPYDGLNSKIFRATPLKKWDLARLAWIQGFKRSPINFRKLLMVPKQHNAKGIGLFLNGYCNLYILAEKGDTSFGTKEEILMHIHELAELLLEMQNKDYSGACWGYNFDWQARRLFLFPAHTPTVVATSFCVTALLSAYEITKNKTYLETALSAGNFILNDLNRTEYKSGFLFSYSPLNGNNTVFNASLLGGKVLSQLYSYNKNELYRETAEIAVRTCVEAQSEDGSWIYGMLPVQTWIDSFHTGYNLDAIQTYQDKTGDLQFNESIEKGFKYYIENFFLADGTPKYYHDKTYPIDIHCPGQLFVNLWINRKFEENKVLADSVFNWVSNNMQDKKGYFYYQVKEGMSSKIPYMRWSNAFMFNAMSYLLLEEKQVTN</sequence>
<dbReference type="GO" id="GO:0005975">
    <property type="term" value="P:carbohydrate metabolic process"/>
    <property type="evidence" value="ECO:0007669"/>
    <property type="project" value="InterPro"/>
</dbReference>
<dbReference type="OrthoDB" id="9788790at2"/>
<dbReference type="InterPro" id="IPR012341">
    <property type="entry name" value="6hp_glycosidase-like_sf"/>
</dbReference>
<dbReference type="Gene3D" id="1.50.10.10">
    <property type="match status" value="1"/>
</dbReference>
<reference evidence="1 2" key="1">
    <citation type="submission" date="2019-02" db="EMBL/GenBank/DDBJ databases">
        <title>Genome sequence of the sea-ice species Brumimicrobium glaciale.</title>
        <authorList>
            <person name="Bowman J.P."/>
        </authorList>
    </citation>
    <scope>NUCLEOTIDE SEQUENCE [LARGE SCALE GENOMIC DNA]</scope>
    <source>
        <strain evidence="1 2">IC156</strain>
    </source>
</reference>
<accession>A0A4Q4KJU4</accession>
<evidence type="ECO:0000313" key="2">
    <source>
        <dbReference type="Proteomes" id="UP000293952"/>
    </source>
</evidence>
<dbReference type="EMBL" id="SETE01000004">
    <property type="protein sequence ID" value="RYM33613.1"/>
    <property type="molecule type" value="Genomic_DNA"/>
</dbReference>
<gene>
    <name evidence="1" type="ORF">ERX46_11035</name>
</gene>
<dbReference type="InterPro" id="IPR008928">
    <property type="entry name" value="6-hairpin_glycosidase_sf"/>
</dbReference>
<name>A0A4Q4KJU4_9FLAO</name>
<organism evidence="1 2">
    <name type="scientific">Brumimicrobium glaciale</name>
    <dbReference type="NCBI Taxonomy" id="200475"/>
    <lineage>
        <taxon>Bacteria</taxon>
        <taxon>Pseudomonadati</taxon>
        <taxon>Bacteroidota</taxon>
        <taxon>Flavobacteriia</taxon>
        <taxon>Flavobacteriales</taxon>
        <taxon>Crocinitomicaceae</taxon>
        <taxon>Brumimicrobium</taxon>
    </lineage>
</organism>
<proteinExistence type="predicted"/>
<keyword evidence="2" id="KW-1185">Reference proteome</keyword>
<evidence type="ECO:0000313" key="1">
    <source>
        <dbReference type="EMBL" id="RYM33613.1"/>
    </source>
</evidence>
<comment type="caution">
    <text evidence="1">The sequence shown here is derived from an EMBL/GenBank/DDBJ whole genome shotgun (WGS) entry which is preliminary data.</text>
</comment>
<dbReference type="AlphaFoldDB" id="A0A4Q4KJU4"/>
<dbReference type="SUPFAM" id="SSF48208">
    <property type="entry name" value="Six-hairpin glycosidases"/>
    <property type="match status" value="1"/>
</dbReference>
<protein>
    <submittedName>
        <fullName evidence="1">Delta-aminolevulinic acid dehydratase</fullName>
    </submittedName>
</protein>
<dbReference type="Proteomes" id="UP000293952">
    <property type="component" value="Unassembled WGS sequence"/>
</dbReference>
<dbReference type="Gene3D" id="1.50.10.20">
    <property type="match status" value="1"/>
</dbReference>